<dbReference type="RefSeq" id="WP_338292324.1">
    <property type="nucleotide sequence ID" value="NZ_AP027272.1"/>
</dbReference>
<dbReference type="Pfam" id="PF00076">
    <property type="entry name" value="RRM_1"/>
    <property type="match status" value="1"/>
</dbReference>
<dbReference type="KEGG" id="pmaw:MACH26_18190"/>
<feature type="domain" description="RRM" evidence="2">
    <location>
        <begin position="1"/>
        <end position="79"/>
    </location>
</feature>
<accession>A0AA48HUV2</accession>
<gene>
    <name evidence="3" type="ORF">MACH26_18190</name>
</gene>
<evidence type="ECO:0000313" key="3">
    <source>
        <dbReference type="EMBL" id="BDX06298.1"/>
    </source>
</evidence>
<dbReference type="GO" id="GO:0003729">
    <property type="term" value="F:mRNA binding"/>
    <property type="evidence" value="ECO:0007669"/>
    <property type="project" value="TreeGrafter"/>
</dbReference>
<dbReference type="PANTHER" id="PTHR48025">
    <property type="entry name" value="OS02G0815200 PROTEIN"/>
    <property type="match status" value="1"/>
</dbReference>
<protein>
    <recommendedName>
        <fullName evidence="2">RRM domain-containing protein</fullName>
    </recommendedName>
</protein>
<keyword evidence="4" id="KW-1185">Reference proteome</keyword>
<dbReference type="InterPro" id="IPR012677">
    <property type="entry name" value="Nucleotide-bd_a/b_plait_sf"/>
</dbReference>
<evidence type="ECO:0000259" key="2">
    <source>
        <dbReference type="PROSITE" id="PS50102"/>
    </source>
</evidence>
<name>A0AA48HUV2_9ALTE</name>
<keyword evidence="1" id="KW-0694">RNA-binding</keyword>
<dbReference type="Proteomes" id="UP001333710">
    <property type="component" value="Chromosome"/>
</dbReference>
<organism evidence="3 4">
    <name type="scientific">Planctobacterium marinum</name>
    <dbReference type="NCBI Taxonomy" id="1631968"/>
    <lineage>
        <taxon>Bacteria</taxon>
        <taxon>Pseudomonadati</taxon>
        <taxon>Pseudomonadota</taxon>
        <taxon>Gammaproteobacteria</taxon>
        <taxon>Alteromonadales</taxon>
        <taxon>Alteromonadaceae</taxon>
        <taxon>Planctobacterium</taxon>
    </lineage>
</organism>
<dbReference type="SMART" id="SM00360">
    <property type="entry name" value="RRM"/>
    <property type="match status" value="1"/>
</dbReference>
<dbReference type="InterPro" id="IPR000504">
    <property type="entry name" value="RRM_dom"/>
</dbReference>
<dbReference type="PANTHER" id="PTHR48025:SF1">
    <property type="entry name" value="RRM DOMAIN-CONTAINING PROTEIN"/>
    <property type="match status" value="1"/>
</dbReference>
<dbReference type="SUPFAM" id="SSF54928">
    <property type="entry name" value="RNA-binding domain, RBD"/>
    <property type="match status" value="1"/>
</dbReference>
<dbReference type="PROSITE" id="PS50102">
    <property type="entry name" value="RRM"/>
    <property type="match status" value="1"/>
</dbReference>
<dbReference type="InterPro" id="IPR050502">
    <property type="entry name" value="Euk_RNA-bind_prot"/>
</dbReference>
<dbReference type="CDD" id="cd00590">
    <property type="entry name" value="RRM_SF"/>
    <property type="match status" value="1"/>
</dbReference>
<dbReference type="AlphaFoldDB" id="A0AA48HUV2"/>
<dbReference type="InterPro" id="IPR035979">
    <property type="entry name" value="RBD_domain_sf"/>
</dbReference>
<reference evidence="3" key="1">
    <citation type="submission" date="2023-01" db="EMBL/GenBank/DDBJ databases">
        <title>Complete genome sequence of Planctobacterium marinum strain Dej080120_11.</title>
        <authorList>
            <person name="Ueki S."/>
            <person name="Maruyama F."/>
        </authorList>
    </citation>
    <scope>NUCLEOTIDE SEQUENCE</scope>
    <source>
        <strain evidence="3">Dej080120_11</strain>
    </source>
</reference>
<proteinExistence type="predicted"/>
<dbReference type="Gene3D" id="3.30.70.330">
    <property type="match status" value="1"/>
</dbReference>
<sequence length="119" mass="13414">MSILIRNLPKTFTETELEALFSPFGEISKCDLVMDKVTGQTKGFGFVEMADADATDKAIKTLNATDIDGQRIRVKWSNQEKKNPVERQDEPAENTIAKDYSGVWESAKSRVKIEDDNEQ</sequence>
<evidence type="ECO:0000313" key="4">
    <source>
        <dbReference type="Proteomes" id="UP001333710"/>
    </source>
</evidence>
<dbReference type="EMBL" id="AP027272">
    <property type="protein sequence ID" value="BDX06298.1"/>
    <property type="molecule type" value="Genomic_DNA"/>
</dbReference>
<evidence type="ECO:0000256" key="1">
    <source>
        <dbReference type="ARBA" id="ARBA00022884"/>
    </source>
</evidence>